<dbReference type="EMBL" id="WSQA01000001">
    <property type="protein sequence ID" value="MVZ60539.1"/>
    <property type="molecule type" value="Genomic_DNA"/>
</dbReference>
<sequence>MNDLFAAVYENDFIGFFSSGFSEEIYNQFLYQKYGLTLIISVLLGVLVYYKLMDKPRFARLLYWLIVLLVTVVFNFVFLFTDARSTLKVAGFTFDQEYLSLAIVNALYAAVLFCLLSVIVKFFSINTSKIPF</sequence>
<keyword evidence="3" id="KW-1185">Reference proteome</keyword>
<evidence type="ECO:0000256" key="1">
    <source>
        <dbReference type="SAM" id="Phobius"/>
    </source>
</evidence>
<protein>
    <submittedName>
        <fullName evidence="2">Uncharacterized protein</fullName>
    </submittedName>
</protein>
<gene>
    <name evidence="2" type="ORF">GQF63_00755</name>
</gene>
<dbReference type="Proteomes" id="UP000435036">
    <property type="component" value="Unassembled WGS sequence"/>
</dbReference>
<keyword evidence="1" id="KW-0472">Membrane</keyword>
<dbReference type="AlphaFoldDB" id="A0A6N8KUZ4"/>
<feature type="transmembrane region" description="Helical" evidence="1">
    <location>
        <begin position="62"/>
        <end position="81"/>
    </location>
</feature>
<reference evidence="2 3" key="1">
    <citation type="submission" date="2019-12" db="EMBL/GenBank/DDBJ databases">
        <authorList>
            <person name="Dong K."/>
        </authorList>
    </citation>
    <scope>NUCLEOTIDE SEQUENCE [LARGE SCALE GENOMIC DNA]</scope>
    <source>
        <strain evidence="2 3">JCM 31225</strain>
    </source>
</reference>
<organism evidence="2 3">
    <name type="scientific">Sphingobacterium humi</name>
    <dbReference type="NCBI Taxonomy" id="1796905"/>
    <lineage>
        <taxon>Bacteria</taxon>
        <taxon>Pseudomonadati</taxon>
        <taxon>Bacteroidota</taxon>
        <taxon>Sphingobacteriia</taxon>
        <taxon>Sphingobacteriales</taxon>
        <taxon>Sphingobacteriaceae</taxon>
        <taxon>Sphingobacterium</taxon>
    </lineage>
</organism>
<name>A0A6N8KUZ4_9SPHI</name>
<proteinExistence type="predicted"/>
<dbReference type="OrthoDB" id="1446065at2"/>
<dbReference type="RefSeq" id="WP_160367186.1">
    <property type="nucleotide sequence ID" value="NZ_WSQA01000001.1"/>
</dbReference>
<feature type="transmembrane region" description="Helical" evidence="1">
    <location>
        <begin position="101"/>
        <end position="123"/>
    </location>
</feature>
<keyword evidence="1" id="KW-0812">Transmembrane</keyword>
<keyword evidence="1" id="KW-1133">Transmembrane helix</keyword>
<evidence type="ECO:0000313" key="2">
    <source>
        <dbReference type="EMBL" id="MVZ60539.1"/>
    </source>
</evidence>
<accession>A0A6N8KUZ4</accession>
<feature type="transmembrane region" description="Helical" evidence="1">
    <location>
        <begin position="31"/>
        <end position="50"/>
    </location>
</feature>
<comment type="caution">
    <text evidence="2">The sequence shown here is derived from an EMBL/GenBank/DDBJ whole genome shotgun (WGS) entry which is preliminary data.</text>
</comment>
<evidence type="ECO:0000313" key="3">
    <source>
        <dbReference type="Proteomes" id="UP000435036"/>
    </source>
</evidence>